<proteinExistence type="predicted"/>
<dbReference type="EMBL" id="CP000481">
    <property type="protein sequence ID" value="ABK53563.1"/>
    <property type="molecule type" value="Genomic_DNA"/>
</dbReference>
<dbReference type="InParanoid" id="A0LVV3"/>
<protein>
    <submittedName>
        <fullName evidence="1">Uncharacterized protein</fullName>
    </submittedName>
</protein>
<name>A0LVV3_ACIC1</name>
<reference evidence="1 2" key="1">
    <citation type="journal article" date="2009" name="Genome Res.">
        <title>Complete genome of the cellulolytic thermophile Acidothermus cellulolyticus 11B provides insights into its ecophysiological and evolutionary adaptations.</title>
        <authorList>
            <person name="Barabote R.D."/>
            <person name="Xie G."/>
            <person name="Leu D.H."/>
            <person name="Normand P."/>
            <person name="Necsulea A."/>
            <person name="Daubin V."/>
            <person name="Medigue C."/>
            <person name="Adney W.S."/>
            <person name="Xu X.C."/>
            <person name="Lapidus A."/>
            <person name="Parales R.E."/>
            <person name="Detter C."/>
            <person name="Pujic P."/>
            <person name="Bruce D."/>
            <person name="Lavire C."/>
            <person name="Challacombe J.F."/>
            <person name="Brettin T.S."/>
            <person name="Berry A.M."/>
        </authorList>
    </citation>
    <scope>NUCLEOTIDE SEQUENCE [LARGE SCALE GENOMIC DNA]</scope>
    <source>
        <strain evidence="2">ATCC 43068 / DSM 8971 / 11B</strain>
    </source>
</reference>
<dbReference type="RefSeq" id="WP_011720626.1">
    <property type="nucleotide sequence ID" value="NC_008578.1"/>
</dbReference>
<keyword evidence="2" id="KW-1185">Reference proteome</keyword>
<dbReference type="HOGENOM" id="CLU_911409_0_0_11"/>
<dbReference type="STRING" id="351607.Acel_1791"/>
<organism evidence="1 2">
    <name type="scientific">Acidothermus cellulolyticus (strain ATCC 43068 / DSM 8971 / 11B)</name>
    <dbReference type="NCBI Taxonomy" id="351607"/>
    <lineage>
        <taxon>Bacteria</taxon>
        <taxon>Bacillati</taxon>
        <taxon>Actinomycetota</taxon>
        <taxon>Actinomycetes</taxon>
        <taxon>Acidothermales</taxon>
        <taxon>Acidothermaceae</taxon>
        <taxon>Acidothermus</taxon>
    </lineage>
</organism>
<evidence type="ECO:0000313" key="1">
    <source>
        <dbReference type="EMBL" id="ABK53563.1"/>
    </source>
</evidence>
<dbReference type="eggNOG" id="ENOG5030YWX">
    <property type="taxonomic scope" value="Bacteria"/>
</dbReference>
<evidence type="ECO:0000313" key="2">
    <source>
        <dbReference type="Proteomes" id="UP000008221"/>
    </source>
</evidence>
<gene>
    <name evidence="1" type="ordered locus">Acel_1791</name>
</gene>
<accession>A0LVV3</accession>
<dbReference type="KEGG" id="ace:Acel_1791"/>
<sequence length="299" mass="31430">MYSLVNAPTVGYDLARMPTGAAVATVLLEALAVQPDSGPVRDLACFEAVADAADDPRRAAAWLAVSALDPPVRVDQALADVAGVIEDALRRLAGRYQTGVPRPSLGTAAASLARSYFGDLDDFLALLRLDILAEAPVHVVTLASDALAAAYAGRRLADDVRHFLSRPWITAARGLPPIPADLGPFADVVRGMLDRIAALSPIEAEALIAATHAVEGDWAMRMHDAAWATYLSGRLRAAAAAQFQAVRALRIAGVTADQAARGVWNAVSGCLQAVDVHDLLDDVTYGLLVAPWEAVLGML</sequence>
<dbReference type="AlphaFoldDB" id="A0LVV3"/>
<dbReference type="OrthoDB" id="3782200at2"/>
<dbReference type="Proteomes" id="UP000008221">
    <property type="component" value="Chromosome"/>
</dbReference>